<dbReference type="InterPro" id="IPR033454">
    <property type="entry name" value="RecG_wedge"/>
</dbReference>
<evidence type="ECO:0000256" key="8">
    <source>
        <dbReference type="ARBA" id="ARBA00049819"/>
    </source>
</evidence>
<gene>
    <name evidence="11" type="ORF">A2V71_00115</name>
</gene>
<evidence type="ECO:0000256" key="2">
    <source>
        <dbReference type="ARBA" id="ARBA00022763"/>
    </source>
</evidence>
<dbReference type="GO" id="GO:0006281">
    <property type="term" value="P:DNA repair"/>
    <property type="evidence" value="ECO:0007669"/>
    <property type="project" value="UniProtKB-KW"/>
</dbReference>
<dbReference type="PANTHER" id="PTHR47964:SF1">
    <property type="entry name" value="ATP-DEPENDENT DNA HELICASE HOMOLOG RECG, CHLOROPLASTIC"/>
    <property type="match status" value="1"/>
</dbReference>
<keyword evidence="2" id="KW-0227">DNA damage</keyword>
<evidence type="ECO:0000313" key="11">
    <source>
        <dbReference type="EMBL" id="OGD56140.1"/>
    </source>
</evidence>
<dbReference type="GO" id="GO:0005524">
    <property type="term" value="F:ATP binding"/>
    <property type="evidence" value="ECO:0007669"/>
    <property type="project" value="UniProtKB-KW"/>
</dbReference>
<dbReference type="EMBL" id="MEZT01000027">
    <property type="protein sequence ID" value="OGD56140.1"/>
    <property type="molecule type" value="Genomic_DNA"/>
</dbReference>
<dbReference type="GO" id="GO:0003678">
    <property type="term" value="F:DNA helicase activity"/>
    <property type="evidence" value="ECO:0007669"/>
    <property type="project" value="TreeGrafter"/>
</dbReference>
<dbReference type="SMART" id="SM00490">
    <property type="entry name" value="HELICc"/>
    <property type="match status" value="1"/>
</dbReference>
<dbReference type="Gene3D" id="2.40.50.140">
    <property type="entry name" value="Nucleic acid-binding proteins"/>
    <property type="match status" value="1"/>
</dbReference>
<feature type="domain" description="Helicase C-terminal" evidence="10">
    <location>
        <begin position="396"/>
        <end position="572"/>
    </location>
</feature>
<evidence type="ECO:0000259" key="9">
    <source>
        <dbReference type="PROSITE" id="PS51192"/>
    </source>
</evidence>
<dbReference type="Pfam" id="PF19833">
    <property type="entry name" value="RecG_dom3_C"/>
    <property type="match status" value="1"/>
</dbReference>
<dbReference type="CDD" id="cd04488">
    <property type="entry name" value="RecG_wedge_OBF"/>
    <property type="match status" value="1"/>
</dbReference>
<accession>A0A1F5DM74</accession>
<feature type="non-terminal residue" evidence="11">
    <location>
        <position position="1"/>
    </location>
</feature>
<dbReference type="NCBIfam" id="NF008168">
    <property type="entry name" value="PRK10917.2-2"/>
    <property type="match status" value="1"/>
</dbReference>
<protein>
    <recommendedName>
        <fullName evidence="8">Probable DNA 3'-5' helicase RecG</fullName>
    </recommendedName>
</protein>
<evidence type="ECO:0000256" key="6">
    <source>
        <dbReference type="ARBA" id="ARBA00023125"/>
    </source>
</evidence>
<dbReference type="AlphaFoldDB" id="A0A1F5DM74"/>
<feature type="domain" description="Helicase ATP-binding" evidence="9">
    <location>
        <begin position="224"/>
        <end position="377"/>
    </location>
</feature>
<dbReference type="PROSITE" id="PS51192">
    <property type="entry name" value="HELICASE_ATP_BIND_1"/>
    <property type="match status" value="1"/>
</dbReference>
<evidence type="ECO:0000256" key="5">
    <source>
        <dbReference type="ARBA" id="ARBA00022840"/>
    </source>
</evidence>
<name>A0A1F5DM74_9BACT</name>
<dbReference type="InterPro" id="IPR027417">
    <property type="entry name" value="P-loop_NTPase"/>
</dbReference>
<dbReference type="Pfam" id="PF17191">
    <property type="entry name" value="RecG_wedge"/>
    <property type="match status" value="1"/>
</dbReference>
<dbReference type="InterPro" id="IPR045562">
    <property type="entry name" value="RecG_dom3_C"/>
</dbReference>
<dbReference type="SUPFAM" id="SSF50249">
    <property type="entry name" value="Nucleic acid-binding proteins"/>
    <property type="match status" value="1"/>
</dbReference>
<keyword evidence="7" id="KW-0234">DNA repair</keyword>
<keyword evidence="1" id="KW-0547">Nucleotide-binding</keyword>
<keyword evidence="5" id="KW-0067">ATP-binding</keyword>
<dbReference type="SMART" id="SM00487">
    <property type="entry name" value="DEXDc"/>
    <property type="match status" value="1"/>
</dbReference>
<reference evidence="11 12" key="1">
    <citation type="journal article" date="2016" name="Nat. Commun.">
        <title>Thousands of microbial genomes shed light on interconnected biogeochemical processes in an aquifer system.</title>
        <authorList>
            <person name="Anantharaman K."/>
            <person name="Brown C.T."/>
            <person name="Hug L.A."/>
            <person name="Sharon I."/>
            <person name="Castelle C.J."/>
            <person name="Probst A.J."/>
            <person name="Thomas B.C."/>
            <person name="Singh A."/>
            <person name="Wilkins M.J."/>
            <person name="Karaoz U."/>
            <person name="Brodie E.L."/>
            <person name="Williams K.H."/>
            <person name="Hubbard S.S."/>
            <person name="Banfield J.F."/>
        </authorList>
    </citation>
    <scope>NUCLEOTIDE SEQUENCE [LARGE SCALE GENOMIC DNA]</scope>
</reference>
<dbReference type="PROSITE" id="PS51194">
    <property type="entry name" value="HELICASE_CTER"/>
    <property type="match status" value="1"/>
</dbReference>
<keyword evidence="3" id="KW-0378">Hydrolase</keyword>
<dbReference type="Proteomes" id="UP000178764">
    <property type="component" value="Unassembled WGS sequence"/>
</dbReference>
<comment type="caution">
    <text evidence="11">The sequence shown here is derived from an EMBL/GenBank/DDBJ whole genome shotgun (WGS) entry which is preliminary data.</text>
</comment>
<evidence type="ECO:0000256" key="7">
    <source>
        <dbReference type="ARBA" id="ARBA00023204"/>
    </source>
</evidence>
<dbReference type="InterPro" id="IPR047112">
    <property type="entry name" value="RecG/Mfd"/>
</dbReference>
<keyword evidence="4 11" id="KW-0347">Helicase</keyword>
<dbReference type="GO" id="GO:0016787">
    <property type="term" value="F:hydrolase activity"/>
    <property type="evidence" value="ECO:0007669"/>
    <property type="project" value="UniProtKB-KW"/>
</dbReference>
<dbReference type="InterPro" id="IPR011545">
    <property type="entry name" value="DEAD/DEAH_box_helicase_dom"/>
</dbReference>
<evidence type="ECO:0000256" key="4">
    <source>
        <dbReference type="ARBA" id="ARBA00022806"/>
    </source>
</evidence>
<dbReference type="InterPro" id="IPR001650">
    <property type="entry name" value="Helicase_C-like"/>
</dbReference>
<evidence type="ECO:0000313" key="12">
    <source>
        <dbReference type="Proteomes" id="UP000178764"/>
    </source>
</evidence>
<organism evidence="11 12">
    <name type="scientific">Candidatus Berkelbacteria bacterium RBG_13_40_8</name>
    <dbReference type="NCBI Taxonomy" id="1797467"/>
    <lineage>
        <taxon>Bacteria</taxon>
        <taxon>Candidatus Berkelbacteria</taxon>
    </lineage>
</organism>
<evidence type="ECO:0000256" key="3">
    <source>
        <dbReference type="ARBA" id="ARBA00022801"/>
    </source>
</evidence>
<dbReference type="Gene3D" id="3.40.50.300">
    <property type="entry name" value="P-loop containing nucleotide triphosphate hydrolases"/>
    <property type="match status" value="2"/>
</dbReference>
<dbReference type="PANTHER" id="PTHR47964">
    <property type="entry name" value="ATP-DEPENDENT DNA HELICASE HOMOLOG RECG, CHLOROPLASTIC"/>
    <property type="match status" value="1"/>
</dbReference>
<evidence type="ECO:0000259" key="10">
    <source>
        <dbReference type="PROSITE" id="PS51194"/>
    </source>
</evidence>
<dbReference type="NCBIfam" id="NF008165">
    <property type="entry name" value="PRK10917.1-3"/>
    <property type="match status" value="1"/>
</dbReference>
<dbReference type="GO" id="GO:0003677">
    <property type="term" value="F:DNA binding"/>
    <property type="evidence" value="ECO:0007669"/>
    <property type="project" value="UniProtKB-KW"/>
</dbReference>
<dbReference type="SUPFAM" id="SSF52540">
    <property type="entry name" value="P-loop containing nucleoside triphosphate hydrolases"/>
    <property type="match status" value="2"/>
</dbReference>
<proteinExistence type="predicted"/>
<dbReference type="Pfam" id="PF00270">
    <property type="entry name" value="DEAD"/>
    <property type="match status" value="1"/>
</dbReference>
<dbReference type="Pfam" id="PF00271">
    <property type="entry name" value="Helicase_C"/>
    <property type="match status" value="1"/>
</dbReference>
<dbReference type="InterPro" id="IPR014001">
    <property type="entry name" value="Helicase_ATP-bd"/>
</dbReference>
<sequence>KPRKIASLGIGEDVIIKAKISQIHQARTRRRWMSIIEATLVDDSGQIKAIWFNQPFLMKIFRPGDEFLFAGKVNWDFKNKIKTLSVTQYETDPIILPVYPETEGLTSKYLRKLIKPLISQIDNYIFEYLSENVIQKEGLISEEEAIKKIHFPVKTSDIDQAKKRLAFDELFLIALRMQLIRTELSQENGPALRCEPKILQDFVKKLPFKLTNAQRKAAWEIICDLEKSTPMNRLLEGDVGSGKTVVAAMAVIVASQNKMQSVWLAPTEILANQHYQNVSFLLKPFNIKVGLLTSARKYANLQKEDLIIGTHALIQKDIQIPNLGLIVVDEQHRFGVKQRAHLRKQSDIIPHLLSMTATPIPRTLALSFYGDLDLSILDEMPKGRQKIVTKVIAPQNRSKAYQFIENQVKTGRQVFVICPLIEEKDRLNPPAGGNLFDMDRKSAVAEYEKLSKIIFPDLKIGLLHGKMKSKDKEKVMTDFKNGKIDILVSTAVVEVGIDIPNATVMMIESAERFGLAQLHQFRGRVGRGRHQSYCFLFSESWSDITKKRLDGMMSCDSGFELAEIDLQLRGPGELAGIRQSGLPDLKMASFRDIILVKKARKAAEDIIDSGLEKYPKLIEKLQEFETERHLE</sequence>
<dbReference type="InterPro" id="IPR012340">
    <property type="entry name" value="NA-bd_OB-fold"/>
</dbReference>
<evidence type="ECO:0000256" key="1">
    <source>
        <dbReference type="ARBA" id="ARBA00022741"/>
    </source>
</evidence>
<keyword evidence="6" id="KW-0238">DNA-binding</keyword>